<proteinExistence type="predicted"/>
<comment type="caution">
    <text evidence="1">The sequence shown here is derived from an EMBL/GenBank/DDBJ whole genome shotgun (WGS) entry which is preliminary data.</text>
</comment>
<evidence type="ECO:0000313" key="1">
    <source>
        <dbReference type="EMBL" id="MDB2293597.1"/>
    </source>
</evidence>
<evidence type="ECO:0008006" key="3">
    <source>
        <dbReference type="Google" id="ProtNLM"/>
    </source>
</evidence>
<organism evidence="1 2">
    <name type="scientific">Halorubrum ezzemoulense</name>
    <name type="common">Halorubrum chaoviator</name>
    <dbReference type="NCBI Taxonomy" id="337243"/>
    <lineage>
        <taxon>Archaea</taxon>
        <taxon>Methanobacteriati</taxon>
        <taxon>Methanobacteriota</taxon>
        <taxon>Stenosarchaea group</taxon>
        <taxon>Halobacteria</taxon>
        <taxon>Halobacteriales</taxon>
        <taxon>Haloferacaceae</taxon>
        <taxon>Halorubrum</taxon>
    </lineage>
</organism>
<reference evidence="1 2" key="1">
    <citation type="submission" date="2023-01" db="EMBL/GenBank/DDBJ databases">
        <title>Halorubrum ezzemoulense from Santa Pola, Spain.</title>
        <authorList>
            <person name="Feng Y."/>
            <person name="Louyakis A.S."/>
            <person name="Gogarten J.P."/>
        </authorList>
    </citation>
    <scope>NUCLEOTIDE SEQUENCE [LARGE SCALE GENOMIC DNA]</scope>
    <source>
        <strain evidence="1 2">AMM015</strain>
    </source>
</reference>
<sequence length="151" mass="16218">MTDQQAYLVLDGISNNFVEDDDLVGFDFGDEVAPSDGGTFDDTGNGVGANSVYEFTELLQIQNQGTDPVVVFGRYTGDELLSLELIASGRQSPLTRSNPSEVIEAPGDFINVGLRMKIGDISPQELETDISIVGVSESSELYPDAFPTDES</sequence>
<gene>
    <name evidence="1" type="ORF">PM085_15165</name>
</gene>
<dbReference type="RefSeq" id="WP_271943541.1">
    <property type="nucleotide sequence ID" value="NZ_JAQLTZ010000007.1"/>
</dbReference>
<dbReference type="Proteomes" id="UP001210528">
    <property type="component" value="Unassembled WGS sequence"/>
</dbReference>
<dbReference type="EMBL" id="JAQLUK010000023">
    <property type="protein sequence ID" value="MDB2293597.1"/>
    <property type="molecule type" value="Genomic_DNA"/>
</dbReference>
<keyword evidence="2" id="KW-1185">Reference proteome</keyword>
<name>A0ABT4Z5Z9_HALEZ</name>
<evidence type="ECO:0000313" key="2">
    <source>
        <dbReference type="Proteomes" id="UP001210528"/>
    </source>
</evidence>
<protein>
    <recommendedName>
        <fullName evidence="3">DUF1102 domain-containing protein</fullName>
    </recommendedName>
</protein>
<accession>A0ABT4Z5Z9</accession>